<feature type="chain" id="PRO_5039260703" evidence="1">
    <location>
        <begin position="24"/>
        <end position="434"/>
    </location>
</feature>
<evidence type="ECO:0000313" key="3">
    <source>
        <dbReference type="Proteomes" id="UP000326838"/>
    </source>
</evidence>
<comment type="caution">
    <text evidence="2">The sequence shown here is derived from an EMBL/GenBank/DDBJ whole genome shotgun (WGS) entry which is preliminary data.</text>
</comment>
<evidence type="ECO:0000313" key="2">
    <source>
        <dbReference type="EMBL" id="KAA9132273.1"/>
    </source>
</evidence>
<dbReference type="Proteomes" id="UP000326838">
    <property type="component" value="Unassembled WGS sequence"/>
</dbReference>
<dbReference type="PANTHER" id="PTHR43649:SF12">
    <property type="entry name" value="DIACETYLCHITOBIOSE BINDING PROTEIN DASA"/>
    <property type="match status" value="1"/>
</dbReference>
<name>A0A5N0TB27_9MICO</name>
<accession>A0A5N0TB27</accession>
<gene>
    <name evidence="2" type="ORF">F6B40_11240</name>
</gene>
<reference evidence="3" key="1">
    <citation type="submission" date="2019-09" db="EMBL/GenBank/DDBJ databases">
        <title>Mumia zhuanghuii sp. nov. isolated from the intestinal contents of plateau pika (Ochotona curzoniae) in the Qinghai-Tibet plateau of China.</title>
        <authorList>
            <person name="Tian Z."/>
        </authorList>
    </citation>
    <scope>NUCLEOTIDE SEQUENCE [LARGE SCALE GENOMIC DNA]</scope>
    <source>
        <strain evidence="3">L-033</strain>
    </source>
</reference>
<dbReference type="InterPro" id="IPR050490">
    <property type="entry name" value="Bact_solute-bd_prot1"/>
</dbReference>
<keyword evidence="1" id="KW-0732">Signal</keyword>
<evidence type="ECO:0000256" key="1">
    <source>
        <dbReference type="SAM" id="SignalP"/>
    </source>
</evidence>
<dbReference type="AlphaFoldDB" id="A0A5N0TB27"/>
<organism evidence="2 3">
    <name type="scientific">Microbacterium caowuchunii</name>
    <dbReference type="NCBI Taxonomy" id="2614638"/>
    <lineage>
        <taxon>Bacteria</taxon>
        <taxon>Bacillati</taxon>
        <taxon>Actinomycetota</taxon>
        <taxon>Actinomycetes</taxon>
        <taxon>Micrococcales</taxon>
        <taxon>Microbacteriaceae</taxon>
        <taxon>Microbacterium</taxon>
    </lineage>
</organism>
<dbReference type="EMBL" id="VYUY01000015">
    <property type="protein sequence ID" value="KAA9132273.1"/>
    <property type="molecule type" value="Genomic_DNA"/>
</dbReference>
<dbReference type="SUPFAM" id="SSF53850">
    <property type="entry name" value="Periplasmic binding protein-like II"/>
    <property type="match status" value="1"/>
</dbReference>
<dbReference type="Gene3D" id="3.40.190.10">
    <property type="entry name" value="Periplasmic binding protein-like II"/>
    <property type="match status" value="2"/>
</dbReference>
<dbReference type="InterPro" id="IPR006059">
    <property type="entry name" value="SBP"/>
</dbReference>
<feature type="signal peptide" evidence="1">
    <location>
        <begin position="1"/>
        <end position="23"/>
    </location>
</feature>
<dbReference type="PANTHER" id="PTHR43649">
    <property type="entry name" value="ARABINOSE-BINDING PROTEIN-RELATED"/>
    <property type="match status" value="1"/>
</dbReference>
<sequence>MEFSKPRRLALGASGLVAALALAGCSAGGGANDGSELSVYIDSNPSSIALWDALVAGYAEVNPDVTIKVETHPAGGEGDNLIKTRLSTGDMNDMFWYNSGSTLKALNPDKTLVSFVDEEWVGSLDENFIQAVSTEDGLYGAPVGASNAGAMTYNKDIYAELGLEVPTTWDEFMANAQAVTDAGLVGIIQTYGDAWTSQVPVLGDFYNVTAADPEWADQYTAGVAKFADEPALAGFQHLQDAFDAGVLNRDYASATYDDGVRMLAEGEGAHYPMLTQNVAEALGANFADEESSIGVFPIPGDDAASNGLTVWMPNGVYVPQTTEGAKLDAVKEFLAWLVTPESCAIQGSATTLGGPFIVDGCDLPDNAAALVGDMQSYFDEGKTSVALEFLSAIKGPSLEQITVEVGSGIRSAADGAALYDQDVIKQAKQLGLDW</sequence>
<dbReference type="Pfam" id="PF01547">
    <property type="entry name" value="SBP_bac_1"/>
    <property type="match status" value="1"/>
</dbReference>
<protein>
    <submittedName>
        <fullName evidence="2">Carbohydrate ABC transporter substrate-binding protein</fullName>
    </submittedName>
</protein>
<keyword evidence="3" id="KW-1185">Reference proteome</keyword>
<proteinExistence type="predicted"/>
<dbReference type="RefSeq" id="WP_150894023.1">
    <property type="nucleotide sequence ID" value="NZ_VYUY01000015.1"/>
</dbReference>
<dbReference type="PROSITE" id="PS51257">
    <property type="entry name" value="PROKAR_LIPOPROTEIN"/>
    <property type="match status" value="1"/>
</dbReference>